<dbReference type="EMBL" id="JAXCLW010000029">
    <property type="protein sequence ID" value="MDY0885929.1"/>
    <property type="molecule type" value="Genomic_DNA"/>
</dbReference>
<name>A0ABU5EHL4_9PROT</name>
<gene>
    <name evidence="3" type="ORF">SMD27_24065</name>
</gene>
<dbReference type="Gene3D" id="3.50.70.20">
    <property type="entry name" value="Cytochrome P460"/>
    <property type="match status" value="1"/>
</dbReference>
<sequence length="211" mass="23390">MNRKVMFTFLALTGGVLAAGAFIETTASQAQSTDSESAAPKRYLPEYTAKGDLMLPKNWRHWVYVGSPLTPNALNGGEANFPEFHNVYIEPGSFAIYEKTGEFPEGTIFFKELQLTVKGEEADGSRTEPSGRGYFPGAFNGADVTVKDSKRYAATGGWGYYNFHHYEPKAETASVKPKAECAFCHIASAKKDDVWTQFYPSLDEIAQKYHK</sequence>
<evidence type="ECO:0000256" key="1">
    <source>
        <dbReference type="SAM" id="SignalP"/>
    </source>
</evidence>
<dbReference type="RefSeq" id="WP_320511004.1">
    <property type="nucleotide sequence ID" value="NZ_JAXCLW010000029.1"/>
</dbReference>
<evidence type="ECO:0000313" key="4">
    <source>
        <dbReference type="Proteomes" id="UP001279642"/>
    </source>
</evidence>
<proteinExistence type="predicted"/>
<evidence type="ECO:0000259" key="2">
    <source>
        <dbReference type="Pfam" id="PF16694"/>
    </source>
</evidence>
<dbReference type="InterPro" id="IPR032033">
    <property type="entry name" value="Cytochrome_P460"/>
</dbReference>
<comment type="caution">
    <text evidence="3">The sequence shown here is derived from an EMBL/GenBank/DDBJ whole genome shotgun (WGS) entry which is preliminary data.</text>
</comment>
<dbReference type="Pfam" id="PF16694">
    <property type="entry name" value="Cytochrome_P460"/>
    <property type="match status" value="1"/>
</dbReference>
<dbReference type="Proteomes" id="UP001279642">
    <property type="component" value="Unassembled WGS sequence"/>
</dbReference>
<reference evidence="3 4" key="1">
    <citation type="journal article" date="2016" name="Antonie Van Leeuwenhoek">
        <title>Dongia soli sp. nov., isolated from soil from Dokdo, Korea.</title>
        <authorList>
            <person name="Kim D.U."/>
            <person name="Lee H."/>
            <person name="Kim H."/>
            <person name="Kim S.G."/>
            <person name="Ka J.O."/>
        </authorList>
    </citation>
    <scope>NUCLEOTIDE SEQUENCE [LARGE SCALE GENOMIC DNA]</scope>
    <source>
        <strain evidence="3 4">D78</strain>
    </source>
</reference>
<keyword evidence="4" id="KW-1185">Reference proteome</keyword>
<accession>A0ABU5EHL4</accession>
<keyword evidence="1" id="KW-0732">Signal</keyword>
<feature type="domain" description="Cytochrome P460" evidence="2">
    <location>
        <begin position="56"/>
        <end position="196"/>
    </location>
</feature>
<evidence type="ECO:0000313" key="3">
    <source>
        <dbReference type="EMBL" id="MDY0885929.1"/>
    </source>
</evidence>
<organism evidence="3 4">
    <name type="scientific">Dongia soli</name>
    <dbReference type="NCBI Taxonomy" id="600628"/>
    <lineage>
        <taxon>Bacteria</taxon>
        <taxon>Pseudomonadati</taxon>
        <taxon>Pseudomonadota</taxon>
        <taxon>Alphaproteobacteria</taxon>
        <taxon>Rhodospirillales</taxon>
        <taxon>Dongiaceae</taxon>
        <taxon>Dongia</taxon>
    </lineage>
</organism>
<dbReference type="CDD" id="cd20751">
    <property type="entry name" value="cyt_P460_Ne-like"/>
    <property type="match status" value="1"/>
</dbReference>
<feature type="signal peptide" evidence="1">
    <location>
        <begin position="1"/>
        <end position="18"/>
    </location>
</feature>
<protein>
    <submittedName>
        <fullName evidence="3">Cytochrome P460 family protein</fullName>
    </submittedName>
</protein>
<dbReference type="InterPro" id="IPR038142">
    <property type="entry name" value="Cytochrome_P460_sp"/>
</dbReference>
<feature type="chain" id="PRO_5045292902" evidence="1">
    <location>
        <begin position="19"/>
        <end position="211"/>
    </location>
</feature>